<dbReference type="RefSeq" id="WP_339982352.1">
    <property type="nucleotide sequence ID" value="NZ_JAQPZS010000025.1"/>
</dbReference>
<evidence type="ECO:0000313" key="1">
    <source>
        <dbReference type="EMBL" id="MEJ6498204.1"/>
    </source>
</evidence>
<reference evidence="1 2" key="1">
    <citation type="submission" date="2023-01" db="EMBL/GenBank/DDBJ databases">
        <title>Trichodesmium-associated heterotrophic epibiont bacteria.</title>
        <authorList>
            <person name="Cleveland C.S."/>
            <person name="Webb E.A."/>
        </authorList>
    </citation>
    <scope>NUCLEOTIDE SEQUENCE [LARGE SCALE GENOMIC DNA]</scope>
    <source>
        <strain evidence="1 2">USCH2</strain>
    </source>
</reference>
<organism evidence="1 2">
    <name type="scientific">Pseudoalteromonas lipolytica</name>
    <dbReference type="NCBI Taxonomy" id="570156"/>
    <lineage>
        <taxon>Bacteria</taxon>
        <taxon>Pseudomonadati</taxon>
        <taxon>Pseudomonadota</taxon>
        <taxon>Gammaproteobacteria</taxon>
        <taxon>Alteromonadales</taxon>
        <taxon>Pseudoalteromonadaceae</taxon>
        <taxon>Pseudoalteromonas</taxon>
    </lineage>
</organism>
<accession>A0ABU8SYU5</accession>
<name>A0ABU8SYU5_9GAMM</name>
<proteinExistence type="predicted"/>
<keyword evidence="2" id="KW-1185">Reference proteome</keyword>
<sequence>MEDYDLNEMFMNQAGAFSQAHRFMMELLVKLHKDFNNEKYSDWPSVILATQLGTLGGSLLSILPRPEESEQLVDMRSIASLVRNVVDTHDVLDMLLNEQEPTKFQLHRDLLGYYISGRFKEVQKKISPEKAEDFYKYANVNYWERIRKSPFYNKKIERLKGGEGIFYQSRKERVQKVFQKNSPFVQAILADISTYVHALPPTNFFSSLDDQCKNTQRNMELISVWLQVLNTYYAHCIQLILNATGYKAEGIIDKYLSVHKAAFQ</sequence>
<protein>
    <submittedName>
        <fullName evidence="1">Uncharacterized protein</fullName>
    </submittedName>
</protein>
<comment type="caution">
    <text evidence="1">The sequence shown here is derived from an EMBL/GenBank/DDBJ whole genome shotgun (WGS) entry which is preliminary data.</text>
</comment>
<dbReference type="Proteomes" id="UP001377972">
    <property type="component" value="Unassembled WGS sequence"/>
</dbReference>
<dbReference type="EMBL" id="JAQPZS010000025">
    <property type="protein sequence ID" value="MEJ6498204.1"/>
    <property type="molecule type" value="Genomic_DNA"/>
</dbReference>
<evidence type="ECO:0000313" key="2">
    <source>
        <dbReference type="Proteomes" id="UP001377972"/>
    </source>
</evidence>
<gene>
    <name evidence="1" type="ORF">PQI24_19390</name>
</gene>